<dbReference type="GO" id="GO:0006096">
    <property type="term" value="P:glycolytic process"/>
    <property type="evidence" value="ECO:0007669"/>
    <property type="project" value="UniProtKB-KW"/>
</dbReference>
<feature type="domain" description="Metalloenzyme" evidence="6">
    <location>
        <begin position="3"/>
        <end position="399"/>
    </location>
</feature>
<dbReference type="Pfam" id="PF01676">
    <property type="entry name" value="Metalloenzyme"/>
    <property type="match status" value="1"/>
</dbReference>
<organism evidence="7 8">
    <name type="scientific">Desulfatibacillum alkenivorans DSM 16219</name>
    <dbReference type="NCBI Taxonomy" id="1121393"/>
    <lineage>
        <taxon>Bacteria</taxon>
        <taxon>Pseudomonadati</taxon>
        <taxon>Thermodesulfobacteriota</taxon>
        <taxon>Desulfobacteria</taxon>
        <taxon>Desulfobacterales</taxon>
        <taxon>Desulfatibacillaceae</taxon>
        <taxon>Desulfatibacillum</taxon>
    </lineage>
</organism>
<protein>
    <submittedName>
        <fullName evidence="7">Phosphoglycerate mutase</fullName>
    </submittedName>
</protein>
<comment type="pathway">
    <text evidence="3">Carbohydrate degradation.</text>
</comment>
<dbReference type="OrthoDB" id="9804453at2"/>
<dbReference type="EMBL" id="FQZU01000041">
    <property type="protein sequence ID" value="SHL01246.1"/>
    <property type="molecule type" value="Genomic_DNA"/>
</dbReference>
<evidence type="ECO:0000256" key="5">
    <source>
        <dbReference type="ARBA" id="ARBA00023152"/>
    </source>
</evidence>
<dbReference type="Proteomes" id="UP000183994">
    <property type="component" value="Unassembled WGS sequence"/>
</dbReference>
<comment type="function">
    <text evidence="2">Catalyzes the interconversion of 2-phosphoglycerate and 3-phosphoglycerate.</text>
</comment>
<evidence type="ECO:0000259" key="6">
    <source>
        <dbReference type="Pfam" id="PF01676"/>
    </source>
</evidence>
<sequence length="435" mass="47148">MAKTCILILLDGLGDRSYPDLGNETPLEAARTPFLDLMASRGSCGAYHAGLAGQALPSENAHFAMFGYRPEEFPGRGFLEGLGWGLDMHPGEIALLTHLSHVSVRDGALILEEKRPGASVQEARELIEAVAFWQTGDIWFRFHHTKGVDGILSAGGPVSRFITDSDTMTPGGPLCAVRPWSTHASDPKAINTAEALYEYLRFAHQRLDEHPVNIKRKARGESPANAVVTQRAGAYSDVEPFHRRWGIRGLSISSGAVYHGLARFIGMDVIKDGDTDNPGEDLARRLDAALERSGQYGLIHVHTKAPDEAAHKKDAGLKVRAIESLDKGLEKALAHRLDDPDVLIAVTSDHSTPSAGPLIHSGETVPLALLGQGVRVDQVQAYSEIACAQGALGQLRGQEFLLTILNHLDLSKLHGIMDTPDDQPFWPGAREPFTI</sequence>
<dbReference type="PANTHER" id="PTHR31209:SF0">
    <property type="entry name" value="METALLOENZYME DOMAIN-CONTAINING PROTEIN"/>
    <property type="match status" value="1"/>
</dbReference>
<evidence type="ECO:0000313" key="8">
    <source>
        <dbReference type="Proteomes" id="UP000183994"/>
    </source>
</evidence>
<dbReference type="InterPro" id="IPR017850">
    <property type="entry name" value="Alkaline_phosphatase_core_sf"/>
</dbReference>
<accession>A0A1M6X5Q6</accession>
<evidence type="ECO:0000256" key="3">
    <source>
        <dbReference type="ARBA" id="ARBA00004921"/>
    </source>
</evidence>
<dbReference type="SUPFAM" id="SSF53649">
    <property type="entry name" value="Alkaline phosphatase-like"/>
    <property type="match status" value="1"/>
</dbReference>
<proteinExistence type="inferred from homology"/>
<keyword evidence="8" id="KW-1185">Reference proteome</keyword>
<dbReference type="STRING" id="1121393.SAMN02745216_04470"/>
<evidence type="ECO:0000313" key="7">
    <source>
        <dbReference type="EMBL" id="SHL01246.1"/>
    </source>
</evidence>
<dbReference type="AlphaFoldDB" id="A0A1M6X5Q6"/>
<dbReference type="PIRSF" id="PIRSF006392">
    <property type="entry name" value="IPGAM_arch"/>
    <property type="match status" value="1"/>
</dbReference>
<keyword evidence="5" id="KW-0324">Glycolysis</keyword>
<dbReference type="PANTHER" id="PTHR31209">
    <property type="entry name" value="COFACTOR-INDEPENDENT PHOSPHOGLYCERATE MUTASE"/>
    <property type="match status" value="1"/>
</dbReference>
<dbReference type="Pfam" id="PF10143">
    <property type="entry name" value="PhosphMutase"/>
    <property type="match status" value="1"/>
</dbReference>
<reference evidence="8" key="1">
    <citation type="submission" date="2016-11" db="EMBL/GenBank/DDBJ databases">
        <authorList>
            <person name="Varghese N."/>
            <person name="Submissions S."/>
        </authorList>
    </citation>
    <scope>NUCLEOTIDE SEQUENCE [LARGE SCALE GENOMIC DNA]</scope>
    <source>
        <strain evidence="8">DSM 16219</strain>
    </source>
</reference>
<comment type="catalytic activity">
    <reaction evidence="1">
        <text>(2R)-2-phosphoglycerate = (2R)-3-phosphoglycerate</text>
        <dbReference type="Rhea" id="RHEA:15901"/>
        <dbReference type="ChEBI" id="CHEBI:58272"/>
        <dbReference type="ChEBI" id="CHEBI:58289"/>
        <dbReference type="EC" id="5.4.2.12"/>
    </reaction>
</comment>
<dbReference type="GO" id="GO:0004619">
    <property type="term" value="F:phosphoglycerate mutase activity"/>
    <property type="evidence" value="ECO:0007669"/>
    <property type="project" value="UniProtKB-EC"/>
</dbReference>
<gene>
    <name evidence="7" type="ORF">SAMN02745216_04470</name>
</gene>
<name>A0A1M6X5Q6_9BACT</name>
<dbReference type="Gene3D" id="3.40.720.10">
    <property type="entry name" value="Alkaline Phosphatase, subunit A"/>
    <property type="match status" value="2"/>
</dbReference>
<dbReference type="CDD" id="cd16011">
    <property type="entry name" value="iPGM_like"/>
    <property type="match status" value="1"/>
</dbReference>
<evidence type="ECO:0000256" key="2">
    <source>
        <dbReference type="ARBA" id="ARBA00002315"/>
    </source>
</evidence>
<evidence type="ECO:0000256" key="4">
    <source>
        <dbReference type="ARBA" id="ARBA00005524"/>
    </source>
</evidence>
<dbReference type="NCBIfam" id="TIGR00306">
    <property type="entry name" value="apgM"/>
    <property type="match status" value="1"/>
</dbReference>
<comment type="similarity">
    <text evidence="4">Belongs to the BPG-independent phosphoglycerate mutase family. A-PGAM subfamily.</text>
</comment>
<evidence type="ECO:0000256" key="1">
    <source>
        <dbReference type="ARBA" id="ARBA00000370"/>
    </source>
</evidence>
<dbReference type="InterPro" id="IPR006124">
    <property type="entry name" value="Metalloenzyme"/>
</dbReference>
<dbReference type="InterPro" id="IPR004456">
    <property type="entry name" value="Pglycerate_mutase_ApgM"/>
</dbReference>
<dbReference type="GO" id="GO:0046872">
    <property type="term" value="F:metal ion binding"/>
    <property type="evidence" value="ECO:0007669"/>
    <property type="project" value="InterPro"/>
</dbReference>
<dbReference type="RefSeq" id="WP_073478464.1">
    <property type="nucleotide sequence ID" value="NZ_FQZU01000041.1"/>
</dbReference>